<accession>A0ABQ1SK77</accession>
<dbReference type="InterPro" id="IPR005625">
    <property type="entry name" value="PepSY-ass_TM"/>
</dbReference>
<gene>
    <name evidence="2" type="ORF">GCM10011413_00450</name>
</gene>
<organism evidence="2 3">
    <name type="scientific">Pedobacter psychrotolerans</name>
    <dbReference type="NCBI Taxonomy" id="1843235"/>
    <lineage>
        <taxon>Bacteria</taxon>
        <taxon>Pseudomonadati</taxon>
        <taxon>Bacteroidota</taxon>
        <taxon>Sphingobacteriia</taxon>
        <taxon>Sphingobacteriales</taxon>
        <taxon>Sphingobacteriaceae</taxon>
        <taxon>Pedobacter</taxon>
    </lineage>
</organism>
<keyword evidence="1" id="KW-1133">Transmembrane helix</keyword>
<dbReference type="EMBL" id="BMJO01000001">
    <property type="protein sequence ID" value="GGE38820.1"/>
    <property type="molecule type" value="Genomic_DNA"/>
</dbReference>
<proteinExistence type="predicted"/>
<protein>
    <recommendedName>
        <fullName evidence="4">PepSY-associated transmembrane protein</fullName>
    </recommendedName>
</protein>
<sequence length="141" mass="15992">MWTLPKQQENYLVPANIDRIVMKAKNHVIGFKPIAVNIPTVKGGEILVRGHMPSTTNLLLQGKASSIAFDAETGALKKQTIIDKQSMEERFEYMAYQLHAGYFGGDVLKWIYVFFGLSPAFLSITGSLLWMKRKYPQRRKG</sequence>
<name>A0ABQ1SK77_9SPHI</name>
<dbReference type="Proteomes" id="UP000622648">
    <property type="component" value="Unassembled WGS sequence"/>
</dbReference>
<dbReference type="PANTHER" id="PTHR34219">
    <property type="entry name" value="IRON-REGULATED INNER MEMBRANE PROTEIN-RELATED"/>
    <property type="match status" value="1"/>
</dbReference>
<reference evidence="3" key="1">
    <citation type="journal article" date="2019" name="Int. J. Syst. Evol. Microbiol.">
        <title>The Global Catalogue of Microorganisms (GCM) 10K type strain sequencing project: providing services to taxonomists for standard genome sequencing and annotation.</title>
        <authorList>
            <consortium name="The Broad Institute Genomics Platform"/>
            <consortium name="The Broad Institute Genome Sequencing Center for Infectious Disease"/>
            <person name="Wu L."/>
            <person name="Ma J."/>
        </authorList>
    </citation>
    <scope>NUCLEOTIDE SEQUENCE [LARGE SCALE GENOMIC DNA]</scope>
    <source>
        <strain evidence="3">CGMCC 1.15644</strain>
    </source>
</reference>
<evidence type="ECO:0000313" key="2">
    <source>
        <dbReference type="EMBL" id="GGE38820.1"/>
    </source>
</evidence>
<feature type="transmembrane region" description="Helical" evidence="1">
    <location>
        <begin position="110"/>
        <end position="131"/>
    </location>
</feature>
<comment type="caution">
    <text evidence="2">The sequence shown here is derived from an EMBL/GenBank/DDBJ whole genome shotgun (WGS) entry which is preliminary data.</text>
</comment>
<keyword evidence="1" id="KW-0472">Membrane</keyword>
<keyword evidence="1" id="KW-0812">Transmembrane</keyword>
<evidence type="ECO:0000313" key="3">
    <source>
        <dbReference type="Proteomes" id="UP000622648"/>
    </source>
</evidence>
<evidence type="ECO:0008006" key="4">
    <source>
        <dbReference type="Google" id="ProtNLM"/>
    </source>
</evidence>
<keyword evidence="3" id="KW-1185">Reference proteome</keyword>
<dbReference type="Pfam" id="PF03929">
    <property type="entry name" value="PepSY_TM"/>
    <property type="match status" value="1"/>
</dbReference>
<evidence type="ECO:0000256" key="1">
    <source>
        <dbReference type="SAM" id="Phobius"/>
    </source>
</evidence>